<sequence length="183" mass="19536">MKTGLKQVLTIAFGACVLLQAALAGALEVGDRAPDFALQASDGNTYRLSDFVGRQPVILAFFPAAFTGGCTIQCKAIRDSSDEIKSFDVAYFMASVDSVVKNTDFAEEYGLDFPVLSDPDKTMTADYGVLGASGFANRWTYYIDAQGIVVQIDKSTNPSSAGTDLARSMAELGFPRSNQTAAR</sequence>
<evidence type="ECO:0000256" key="7">
    <source>
        <dbReference type="ARBA" id="ARBA00032824"/>
    </source>
</evidence>
<keyword evidence="5" id="KW-1015">Disulfide bond</keyword>
<feature type="domain" description="Thioredoxin" evidence="10">
    <location>
        <begin position="27"/>
        <end position="174"/>
    </location>
</feature>
<dbReference type="InterPro" id="IPR036249">
    <property type="entry name" value="Thioredoxin-like_sf"/>
</dbReference>
<organism evidence="11">
    <name type="scientific">marine sediment metagenome</name>
    <dbReference type="NCBI Taxonomy" id="412755"/>
    <lineage>
        <taxon>unclassified sequences</taxon>
        <taxon>metagenomes</taxon>
        <taxon>ecological metagenomes</taxon>
    </lineage>
</organism>
<protein>
    <recommendedName>
        <fullName evidence="1">thioredoxin-dependent peroxiredoxin</fullName>
        <ecNumber evidence="1">1.11.1.24</ecNumber>
    </recommendedName>
    <alternativeName>
        <fullName evidence="7">Thioredoxin peroxidase</fullName>
    </alternativeName>
</protein>
<comment type="similarity">
    <text evidence="8">Belongs to the peroxiredoxin family. BCP/PrxQ subfamily.</text>
</comment>
<evidence type="ECO:0000256" key="3">
    <source>
        <dbReference type="ARBA" id="ARBA00022862"/>
    </source>
</evidence>
<dbReference type="GO" id="GO:0008379">
    <property type="term" value="F:thioredoxin peroxidase activity"/>
    <property type="evidence" value="ECO:0007669"/>
    <property type="project" value="TreeGrafter"/>
</dbReference>
<reference evidence="11" key="1">
    <citation type="journal article" date="2015" name="Nature">
        <title>Complex archaea that bridge the gap between prokaryotes and eukaryotes.</title>
        <authorList>
            <person name="Spang A."/>
            <person name="Saw J.H."/>
            <person name="Jorgensen S.L."/>
            <person name="Zaremba-Niedzwiedzka K."/>
            <person name="Martijn J."/>
            <person name="Lind A.E."/>
            <person name="van Eijk R."/>
            <person name="Schleper C."/>
            <person name="Guy L."/>
            <person name="Ettema T.J."/>
        </authorList>
    </citation>
    <scope>NUCLEOTIDE SEQUENCE</scope>
</reference>
<dbReference type="PANTHER" id="PTHR42801:SF20">
    <property type="entry name" value="ALKYL HYDROPEROXIDE REDUCTASE E"/>
    <property type="match status" value="1"/>
</dbReference>
<comment type="catalytic activity">
    <reaction evidence="9">
        <text>a hydroperoxide + [thioredoxin]-dithiol = an alcohol + [thioredoxin]-disulfide + H2O</text>
        <dbReference type="Rhea" id="RHEA:62620"/>
        <dbReference type="Rhea" id="RHEA-COMP:10698"/>
        <dbReference type="Rhea" id="RHEA-COMP:10700"/>
        <dbReference type="ChEBI" id="CHEBI:15377"/>
        <dbReference type="ChEBI" id="CHEBI:29950"/>
        <dbReference type="ChEBI" id="CHEBI:30879"/>
        <dbReference type="ChEBI" id="CHEBI:35924"/>
        <dbReference type="ChEBI" id="CHEBI:50058"/>
        <dbReference type="EC" id="1.11.1.24"/>
    </reaction>
</comment>
<dbReference type="GO" id="GO:0005737">
    <property type="term" value="C:cytoplasm"/>
    <property type="evidence" value="ECO:0007669"/>
    <property type="project" value="TreeGrafter"/>
</dbReference>
<dbReference type="CDD" id="cd03017">
    <property type="entry name" value="PRX_BCP"/>
    <property type="match status" value="1"/>
</dbReference>
<gene>
    <name evidence="11" type="ORF">LCGC14_0002890</name>
</gene>
<dbReference type="GO" id="GO:0045454">
    <property type="term" value="P:cell redox homeostasis"/>
    <property type="evidence" value="ECO:0007669"/>
    <property type="project" value="TreeGrafter"/>
</dbReference>
<name>A0A0F9Z501_9ZZZZ</name>
<dbReference type="AlphaFoldDB" id="A0A0F9Z501"/>
<dbReference type="Gene3D" id="3.40.30.10">
    <property type="entry name" value="Glutaredoxin"/>
    <property type="match status" value="1"/>
</dbReference>
<dbReference type="EMBL" id="LAZR01000001">
    <property type="protein sequence ID" value="KKO12279.1"/>
    <property type="molecule type" value="Genomic_DNA"/>
</dbReference>
<evidence type="ECO:0000256" key="6">
    <source>
        <dbReference type="ARBA" id="ARBA00023284"/>
    </source>
</evidence>
<keyword evidence="2" id="KW-0575">Peroxidase</keyword>
<evidence type="ECO:0000256" key="8">
    <source>
        <dbReference type="ARBA" id="ARBA00038489"/>
    </source>
</evidence>
<keyword evidence="4" id="KW-0560">Oxidoreductase</keyword>
<proteinExistence type="inferred from homology"/>
<dbReference type="InterPro" id="IPR013766">
    <property type="entry name" value="Thioredoxin_domain"/>
</dbReference>
<evidence type="ECO:0000256" key="2">
    <source>
        <dbReference type="ARBA" id="ARBA00022559"/>
    </source>
</evidence>
<keyword evidence="3" id="KW-0049">Antioxidant</keyword>
<dbReference type="InterPro" id="IPR000866">
    <property type="entry name" value="AhpC/TSA"/>
</dbReference>
<dbReference type="GO" id="GO:0034599">
    <property type="term" value="P:cellular response to oxidative stress"/>
    <property type="evidence" value="ECO:0007669"/>
    <property type="project" value="TreeGrafter"/>
</dbReference>
<dbReference type="EC" id="1.11.1.24" evidence="1"/>
<evidence type="ECO:0000256" key="5">
    <source>
        <dbReference type="ARBA" id="ARBA00023157"/>
    </source>
</evidence>
<dbReference type="PROSITE" id="PS51352">
    <property type="entry name" value="THIOREDOXIN_2"/>
    <property type="match status" value="1"/>
</dbReference>
<evidence type="ECO:0000313" key="11">
    <source>
        <dbReference type="EMBL" id="KKO12279.1"/>
    </source>
</evidence>
<dbReference type="Pfam" id="PF00578">
    <property type="entry name" value="AhpC-TSA"/>
    <property type="match status" value="1"/>
</dbReference>
<evidence type="ECO:0000259" key="10">
    <source>
        <dbReference type="PROSITE" id="PS51352"/>
    </source>
</evidence>
<dbReference type="PANTHER" id="PTHR42801">
    <property type="entry name" value="THIOREDOXIN-DEPENDENT PEROXIDE REDUCTASE"/>
    <property type="match status" value="1"/>
</dbReference>
<accession>A0A0F9Z501</accession>
<evidence type="ECO:0000256" key="4">
    <source>
        <dbReference type="ARBA" id="ARBA00023002"/>
    </source>
</evidence>
<keyword evidence="6" id="KW-0676">Redox-active center</keyword>
<dbReference type="InterPro" id="IPR050924">
    <property type="entry name" value="Peroxiredoxin_BCP/PrxQ"/>
</dbReference>
<comment type="caution">
    <text evidence="11">The sequence shown here is derived from an EMBL/GenBank/DDBJ whole genome shotgun (WGS) entry which is preliminary data.</text>
</comment>
<evidence type="ECO:0000256" key="1">
    <source>
        <dbReference type="ARBA" id="ARBA00013017"/>
    </source>
</evidence>
<dbReference type="SUPFAM" id="SSF52833">
    <property type="entry name" value="Thioredoxin-like"/>
    <property type="match status" value="1"/>
</dbReference>
<evidence type="ECO:0000256" key="9">
    <source>
        <dbReference type="ARBA" id="ARBA00049091"/>
    </source>
</evidence>